<protein>
    <submittedName>
        <fullName evidence="1">Uncharacterized protein</fullName>
    </submittedName>
</protein>
<dbReference type="VEuPathDB" id="VectorBase:GPAI034354"/>
<organism evidence="1 2">
    <name type="scientific">Glossina pallidipes</name>
    <name type="common">Tsetse fly</name>
    <dbReference type="NCBI Taxonomy" id="7398"/>
    <lineage>
        <taxon>Eukaryota</taxon>
        <taxon>Metazoa</taxon>
        <taxon>Ecdysozoa</taxon>
        <taxon>Arthropoda</taxon>
        <taxon>Hexapoda</taxon>
        <taxon>Insecta</taxon>
        <taxon>Pterygota</taxon>
        <taxon>Neoptera</taxon>
        <taxon>Endopterygota</taxon>
        <taxon>Diptera</taxon>
        <taxon>Brachycera</taxon>
        <taxon>Muscomorpha</taxon>
        <taxon>Hippoboscoidea</taxon>
        <taxon>Glossinidae</taxon>
        <taxon>Glossina</taxon>
    </lineage>
</organism>
<dbReference type="Proteomes" id="UP000092445">
    <property type="component" value="Unassembled WGS sequence"/>
</dbReference>
<reference evidence="1" key="2">
    <citation type="submission" date="2020-05" db="UniProtKB">
        <authorList>
            <consortium name="EnsemblMetazoa"/>
        </authorList>
    </citation>
    <scope>IDENTIFICATION</scope>
    <source>
        <strain evidence="1">IAEA</strain>
    </source>
</reference>
<reference evidence="2" key="1">
    <citation type="submission" date="2014-03" db="EMBL/GenBank/DDBJ databases">
        <authorList>
            <person name="Aksoy S."/>
            <person name="Warren W."/>
            <person name="Wilson R.K."/>
        </authorList>
    </citation>
    <scope>NUCLEOTIDE SEQUENCE [LARGE SCALE GENOMIC DNA]</scope>
    <source>
        <strain evidence="2">IAEA</strain>
    </source>
</reference>
<dbReference type="EnsemblMetazoa" id="GPAI034354-RA">
    <property type="protein sequence ID" value="GPAI034354-PA"/>
    <property type="gene ID" value="GPAI034354"/>
</dbReference>
<name>A0A1B0A4M5_GLOPL</name>
<keyword evidence="2" id="KW-1185">Reference proteome</keyword>
<evidence type="ECO:0000313" key="1">
    <source>
        <dbReference type="EnsemblMetazoa" id="GPAI034354-PA"/>
    </source>
</evidence>
<proteinExistence type="predicted"/>
<dbReference type="AlphaFoldDB" id="A0A1B0A4M5"/>
<evidence type="ECO:0000313" key="2">
    <source>
        <dbReference type="Proteomes" id="UP000092445"/>
    </source>
</evidence>
<accession>A0A1B0A4M5</accession>
<sequence length="153" mass="17644">MFLKNLGFCCRIARRADCGKLLLALTIDKRRFKSILHLQSVELDTGKEVALLKISLCNCKISLHLKTSNWLKKYAAQQAAFQQTREKEPVTKIRVESSKFKIQSLKYKDGVELATNWCTTQEANSYRSDIPKPITQERHERLRTTDIGSEKNQ</sequence>